<evidence type="ECO:0000313" key="2">
    <source>
        <dbReference type="EMBL" id="SMD19265.1"/>
    </source>
</evidence>
<keyword evidence="3" id="KW-1185">Reference proteome</keyword>
<dbReference type="EMBL" id="FWXV01000005">
    <property type="protein sequence ID" value="SMD19265.1"/>
    <property type="molecule type" value="Genomic_DNA"/>
</dbReference>
<feature type="compositionally biased region" description="Low complexity" evidence="1">
    <location>
        <begin position="181"/>
        <end position="191"/>
    </location>
</feature>
<feature type="compositionally biased region" description="Basic and acidic residues" evidence="1">
    <location>
        <begin position="38"/>
        <end position="61"/>
    </location>
</feature>
<dbReference type="RefSeq" id="WP_051897274.1">
    <property type="nucleotide sequence ID" value="NZ_FWXV01000005.1"/>
</dbReference>
<proteinExistence type="predicted"/>
<feature type="region of interest" description="Disordered" evidence="1">
    <location>
        <begin position="169"/>
        <end position="249"/>
    </location>
</feature>
<evidence type="ECO:0000256" key="1">
    <source>
        <dbReference type="SAM" id="MobiDB-lite"/>
    </source>
</evidence>
<dbReference type="AlphaFoldDB" id="A0A1Y5XY27"/>
<name>A0A1Y5XY27_KIBAR</name>
<dbReference type="OrthoDB" id="4578793at2"/>
<protein>
    <recommendedName>
        <fullName evidence="4">DUF3618 domain-containing protein</fullName>
    </recommendedName>
</protein>
<sequence length="249" mass="26389">MTHPPGGYATEQGRQDPPSTPQVAKQEAAGVGNTAAEGGKHVLDTAGEQTRRVTREAGEQARNLMHEGRQQLTEQARDGQRKAAQGLHTLADQLDGMYENSDRSGLAPEMIHQAAGHTRTVASWLDERQPGDLLNEVRDFARRKPGVFLAGAALAGVLVGRLTRGTIDTQRADSADDDTETSPLPTSTAPSTYPPTQAPPAGYTTPPAPAYSQPPVEGQVPPAGYPQQVAHPGQGQPPPPWNGPETVRP</sequence>
<accession>A0A1Y5XY27</accession>
<reference evidence="2 3" key="1">
    <citation type="submission" date="2017-04" db="EMBL/GenBank/DDBJ databases">
        <authorList>
            <person name="Afonso C.L."/>
            <person name="Miller P.J."/>
            <person name="Scott M.A."/>
            <person name="Spackman E."/>
            <person name="Goraichik I."/>
            <person name="Dimitrov K.M."/>
            <person name="Suarez D.L."/>
            <person name="Swayne D.E."/>
        </authorList>
    </citation>
    <scope>NUCLEOTIDE SEQUENCE [LARGE SCALE GENOMIC DNA]</scope>
    <source>
        <strain evidence="2 3">DSM 43828</strain>
    </source>
</reference>
<feature type="region of interest" description="Disordered" evidence="1">
    <location>
        <begin position="1"/>
        <end position="61"/>
    </location>
</feature>
<evidence type="ECO:0008006" key="4">
    <source>
        <dbReference type="Google" id="ProtNLM"/>
    </source>
</evidence>
<dbReference type="Proteomes" id="UP000192674">
    <property type="component" value="Unassembled WGS sequence"/>
</dbReference>
<gene>
    <name evidence="2" type="ORF">SAMN05661093_06086</name>
</gene>
<evidence type="ECO:0000313" key="3">
    <source>
        <dbReference type="Proteomes" id="UP000192674"/>
    </source>
</evidence>
<organism evidence="2 3">
    <name type="scientific">Kibdelosporangium aridum</name>
    <dbReference type="NCBI Taxonomy" id="2030"/>
    <lineage>
        <taxon>Bacteria</taxon>
        <taxon>Bacillati</taxon>
        <taxon>Actinomycetota</taxon>
        <taxon>Actinomycetes</taxon>
        <taxon>Pseudonocardiales</taxon>
        <taxon>Pseudonocardiaceae</taxon>
        <taxon>Kibdelosporangium</taxon>
    </lineage>
</organism>